<feature type="compositionally biased region" description="Polar residues" evidence="1">
    <location>
        <begin position="568"/>
        <end position="580"/>
    </location>
</feature>
<evidence type="ECO:0000313" key="2">
    <source>
        <dbReference type="EMBL" id="KNE90053.1"/>
    </source>
</evidence>
<feature type="compositionally biased region" description="Polar residues" evidence="1">
    <location>
        <begin position="408"/>
        <end position="430"/>
    </location>
</feature>
<feature type="compositionally biased region" description="Basic and acidic residues" evidence="1">
    <location>
        <begin position="368"/>
        <end position="377"/>
    </location>
</feature>
<feature type="compositionally biased region" description="Low complexity" evidence="1">
    <location>
        <begin position="1173"/>
        <end position="1196"/>
    </location>
</feature>
<feature type="compositionally biased region" description="Polar residues" evidence="1">
    <location>
        <begin position="339"/>
        <end position="350"/>
    </location>
</feature>
<feature type="compositionally biased region" description="Polar residues" evidence="1">
    <location>
        <begin position="991"/>
        <end position="1000"/>
    </location>
</feature>
<dbReference type="OrthoDB" id="2500027at2759"/>
<evidence type="ECO:0000256" key="1">
    <source>
        <dbReference type="SAM" id="MobiDB-lite"/>
    </source>
</evidence>
<feature type="region of interest" description="Disordered" evidence="1">
    <location>
        <begin position="339"/>
        <end position="450"/>
    </location>
</feature>
<feature type="region of interest" description="Disordered" evidence="1">
    <location>
        <begin position="1"/>
        <end position="22"/>
    </location>
</feature>
<dbReference type="Proteomes" id="UP000054564">
    <property type="component" value="Unassembled WGS sequence"/>
</dbReference>
<feature type="region of interest" description="Disordered" evidence="1">
    <location>
        <begin position="853"/>
        <end position="893"/>
    </location>
</feature>
<feature type="region of interest" description="Disordered" evidence="1">
    <location>
        <begin position="673"/>
        <end position="713"/>
    </location>
</feature>
<gene>
    <name evidence="2" type="ORF">PSTG_16498</name>
</gene>
<feature type="compositionally biased region" description="Low complexity" evidence="1">
    <location>
        <begin position="679"/>
        <end position="689"/>
    </location>
</feature>
<feature type="compositionally biased region" description="Polar residues" evidence="1">
    <location>
        <begin position="43"/>
        <end position="53"/>
    </location>
</feature>
<comment type="caution">
    <text evidence="2">The sequence shown here is derived from an EMBL/GenBank/DDBJ whole genome shotgun (WGS) entry which is preliminary data.</text>
</comment>
<feature type="compositionally biased region" description="Polar residues" evidence="1">
    <location>
        <begin position="1123"/>
        <end position="1159"/>
    </location>
</feature>
<feature type="compositionally biased region" description="Polar residues" evidence="1">
    <location>
        <begin position="378"/>
        <end position="401"/>
    </location>
</feature>
<feature type="compositionally biased region" description="Basic and acidic residues" evidence="1">
    <location>
        <begin position="690"/>
        <end position="703"/>
    </location>
</feature>
<feature type="region of interest" description="Disordered" evidence="1">
    <location>
        <begin position="1121"/>
        <end position="1198"/>
    </location>
</feature>
<feature type="region of interest" description="Disordered" evidence="1">
    <location>
        <begin position="568"/>
        <end position="606"/>
    </location>
</feature>
<evidence type="ECO:0000313" key="3">
    <source>
        <dbReference type="Proteomes" id="UP000054564"/>
    </source>
</evidence>
<feature type="region of interest" description="Disordered" evidence="1">
    <location>
        <begin position="34"/>
        <end position="141"/>
    </location>
</feature>
<dbReference type="STRING" id="1165861.A0A0L0USM3"/>
<sequence length="1283" mass="138376">MTGPVSLCHSPSSFDYPVPYPSQLQSTTLTELSIRGQMPSGCKHTQGTPSRSSPDFPLSSRPLSGDDSARPKQGDQSLLKSKSPMSATMNKSEPNLTNPGCASLPSTVTASYDIPLSSRSMGPSNTLRPDHLSTSGKTNQADAVEVPRNLHTGYHPSIRSIFNQTSKRISEFTSRLNGPSPSSQSGDASGPSLPETMPPVLRSPVIVNATQRNLARPKPEAVPQVILAPLQRTSHHQDGPPVISQTSPPADQRQITHKIKRSNARVHSPNFYQSLKSRWKPDSLPVEDLFATISSVPAPFSNHSKTYSNFDHLKLELENPHFSTAGPRIDCRTAQFSEGNKLAESSSSRSVAEDDKGCSEGKTLSTVSDRDHHHKSEMNSGSTPAASGSGLRTFSSTSPTSRLPCLSMESQPSTAMHSGEFASQSSTEPNSAEVLPSDPELPNPDGPAIASVHPIALSHRNPSLDSCVEMPSEANPTTFIPESDAPEVPVSQSVFHKSAGFAAPFAFPAPLGKLPPLPSTVTEPAWIRAEYDDAASNTPLIRPTPEASHRSQDCTLTPNLAELEASHPTPQANCCHTTSSDVDHPSSRFDQMQPSVPPANKPEPMASTELNNSEPLTIAEGLHHKHHLNFASRRSSISMVLKRHDSLDSSTPVLFQGIWEKELEENERKWKRLARMSGSQSSSQYSTESYTEKENASKVHGDRASFITGGPLRNSSSITSEQLIRLGRNLSQRQADNPHKSQPQSDVLDQVWDSFKCEAELSLSDISCETSITDDSPGNPACAIDLPALHQITFNNKIFDHPQTVQNSEILARQDAKPIGLGLIHPCDSSNESFPQDEYSPITNAKLKKLSLLSNRNPTGSLGGLRERRRRPESKVTANLFDTNHPKPTATPASLDLSLLDAFPVPPRSHTSSHSSSSSQSLKALALNSTDLPRRNPVDLDTTPADVAAGALDITKDRPSLKRMGTHYRHKSTTDSSAKSTISFTLRSFSNRPRAQTSARSPVPPPLNLNAAPLVNPNHRRRTMTSHFKTHSNCGPETIPPVPLLHVPNTAPLASTTPMSFDRERTARAAPSPDVNRPSVLNETKGFKIGTGGVTPKRPSLLIRPSLRSPHRVGIRMAPFRSGDTSLSPNFTPACSPGISSPTARSPPHMNQQPANSIHHSMEQAGYSSSPHASVGSSTGTASTSSTVPSPATPTSLRMTYNSRIPSVPMYHATGFSSGLKSPIKSTQSDNPRYVMIDQTPKYSGGARVAPDTIKASRIYRTELLNSSALSEPIAQVSYGMAL</sequence>
<organism evidence="2 3">
    <name type="scientific">Puccinia striiformis f. sp. tritici PST-78</name>
    <dbReference type="NCBI Taxonomy" id="1165861"/>
    <lineage>
        <taxon>Eukaryota</taxon>
        <taxon>Fungi</taxon>
        <taxon>Dikarya</taxon>
        <taxon>Basidiomycota</taxon>
        <taxon>Pucciniomycotina</taxon>
        <taxon>Pucciniomycetes</taxon>
        <taxon>Pucciniales</taxon>
        <taxon>Pucciniaceae</taxon>
        <taxon>Puccinia</taxon>
    </lineage>
</organism>
<dbReference type="EMBL" id="AJIL01000280">
    <property type="protein sequence ID" value="KNE90053.1"/>
    <property type="molecule type" value="Genomic_DNA"/>
</dbReference>
<feature type="compositionally biased region" description="Polar residues" evidence="1">
    <location>
        <begin position="117"/>
        <end position="141"/>
    </location>
</feature>
<proteinExistence type="predicted"/>
<accession>A0A0L0USM3</accession>
<feature type="compositionally biased region" description="Polar residues" evidence="1">
    <location>
        <begin position="172"/>
        <end position="187"/>
    </location>
</feature>
<protein>
    <submittedName>
        <fullName evidence="2">Uncharacterized protein</fullName>
    </submittedName>
</protein>
<name>A0A0L0USM3_9BASI</name>
<reference evidence="3" key="1">
    <citation type="submission" date="2014-03" db="EMBL/GenBank/DDBJ databases">
        <title>The Genome Sequence of Puccinia striiformis f. sp. tritici PST-78.</title>
        <authorList>
            <consortium name="The Broad Institute Genome Sequencing Platform"/>
            <person name="Cuomo C."/>
            <person name="Hulbert S."/>
            <person name="Chen X."/>
            <person name="Walker B."/>
            <person name="Young S.K."/>
            <person name="Zeng Q."/>
            <person name="Gargeya S."/>
            <person name="Fitzgerald M."/>
            <person name="Haas B."/>
            <person name="Abouelleil A."/>
            <person name="Alvarado L."/>
            <person name="Arachchi H.M."/>
            <person name="Berlin A.M."/>
            <person name="Chapman S.B."/>
            <person name="Goldberg J."/>
            <person name="Griggs A."/>
            <person name="Gujja S."/>
            <person name="Hansen M."/>
            <person name="Howarth C."/>
            <person name="Imamovic A."/>
            <person name="Larimer J."/>
            <person name="McCowan C."/>
            <person name="Montmayeur A."/>
            <person name="Murphy C."/>
            <person name="Neiman D."/>
            <person name="Pearson M."/>
            <person name="Priest M."/>
            <person name="Roberts A."/>
            <person name="Saif S."/>
            <person name="Shea T."/>
            <person name="Sisk P."/>
            <person name="Sykes S."/>
            <person name="Wortman J."/>
            <person name="Nusbaum C."/>
            <person name="Birren B."/>
        </authorList>
    </citation>
    <scope>NUCLEOTIDE SEQUENCE [LARGE SCALE GENOMIC DNA]</scope>
    <source>
        <strain evidence="3">race PST-78</strain>
    </source>
</reference>
<feature type="compositionally biased region" description="Polar residues" evidence="1">
    <location>
        <begin position="74"/>
        <end position="110"/>
    </location>
</feature>
<feature type="region of interest" description="Disordered" evidence="1">
    <location>
        <begin position="1067"/>
        <end position="1102"/>
    </location>
</feature>
<feature type="region of interest" description="Disordered" evidence="1">
    <location>
        <begin position="991"/>
        <end position="1014"/>
    </location>
</feature>
<feature type="region of interest" description="Disordered" evidence="1">
    <location>
        <begin position="172"/>
        <end position="200"/>
    </location>
</feature>
<feature type="region of interest" description="Disordered" evidence="1">
    <location>
        <begin position="958"/>
        <end position="979"/>
    </location>
</feature>
<keyword evidence="3" id="KW-1185">Reference proteome</keyword>